<evidence type="ECO:0000313" key="1">
    <source>
        <dbReference type="EMBL" id="MPM77992.1"/>
    </source>
</evidence>
<dbReference type="EMBL" id="VSSQ01028318">
    <property type="protein sequence ID" value="MPM77992.1"/>
    <property type="molecule type" value="Genomic_DNA"/>
</dbReference>
<accession>A0A645CMJ5</accession>
<proteinExistence type="predicted"/>
<dbReference type="AlphaFoldDB" id="A0A645CMJ5"/>
<comment type="caution">
    <text evidence="1">The sequence shown here is derived from an EMBL/GenBank/DDBJ whole genome shotgun (WGS) entry which is preliminary data.</text>
</comment>
<reference evidence="1" key="1">
    <citation type="submission" date="2019-08" db="EMBL/GenBank/DDBJ databases">
        <authorList>
            <person name="Kucharzyk K."/>
            <person name="Murdoch R.W."/>
            <person name="Higgins S."/>
            <person name="Loffler F."/>
        </authorList>
    </citation>
    <scope>NUCLEOTIDE SEQUENCE</scope>
</reference>
<gene>
    <name evidence="1" type="ORF">SDC9_125002</name>
</gene>
<protein>
    <submittedName>
        <fullName evidence="1">Uncharacterized protein</fullName>
    </submittedName>
</protein>
<name>A0A645CMJ5_9ZZZZ</name>
<sequence>MNRFRLASVKFCHASGFDDRLITSALKSKIKRGMSNGFLFGKCPVHTGSADRNRNRYIDIILRYIADFVKDVEFLIGNRGKVAFIYDKYISVAFDLAEYSVKPGCPLLQEDRNFSGDGAIIVLMVSGSFRVVIDSDIADDRVLRTKLFLACDQLGLVLPYSQIIKLLI</sequence>
<organism evidence="1">
    <name type="scientific">bioreactor metagenome</name>
    <dbReference type="NCBI Taxonomy" id="1076179"/>
    <lineage>
        <taxon>unclassified sequences</taxon>
        <taxon>metagenomes</taxon>
        <taxon>ecological metagenomes</taxon>
    </lineage>
</organism>